<organism evidence="2 3">
    <name type="scientific">Porites evermanni</name>
    <dbReference type="NCBI Taxonomy" id="104178"/>
    <lineage>
        <taxon>Eukaryota</taxon>
        <taxon>Metazoa</taxon>
        <taxon>Cnidaria</taxon>
        <taxon>Anthozoa</taxon>
        <taxon>Hexacorallia</taxon>
        <taxon>Scleractinia</taxon>
        <taxon>Fungiina</taxon>
        <taxon>Poritidae</taxon>
        <taxon>Porites</taxon>
    </lineage>
</organism>
<dbReference type="EMBL" id="CALNXI010000497">
    <property type="protein sequence ID" value="CAH3028196.1"/>
    <property type="molecule type" value="Genomic_DNA"/>
</dbReference>
<sequence>MSKQLRIHLFNCDHTYKLNIVEDWLNAVTNPSDVVSHYFSLSGMNQLSDKDIPELEMDVAVFVVHAHESRLSINEENAGIGYAKLYRALLQKTGNRVMIVIGGDDNYKNEDEEDKEFISRWAKRKISSQFTEEFLDGRKSFIFSWDAKHRKIHEKALVHFFDPDKKGQTFKYHPPQREAVPKPTMSKGSGSPSQVDPPTTSTLNQSVVARQSSMEGTQIPPYGQSDQSYKTGGIGGAGIGSQWAGPQRPIGSTMALNRLNSSHENVASKGGTQIPPGEKAPEFSTGGTGRPANIQSPETKPGGTTSTLKVSLCFLLPSGLALLGCSVSEEAINAVKQVLESIRRELNLHSQLPVINLTTAKQVKQYLERHSLQFCVLVVDGETVKDAYENLPARKVEYVDLLRTAVERVATKVVILVCGSLSLPKEDEEIIHQKIYRTFEEKDKGFIAWLKDGVLSVDTDVLVQLLKRPPPERKQGYEWENYDMQKRRESYPVATPTYNTKQNRLIGKLVLKSKLRFGRVSLEPADVKFLSNEFRGIPEDIKQHLLETNKHIDESRVKIMLVPSYNAQLVYIGDQEIEMADNDLLLLKTRVINGLVSFHENDIEARYPKDWQVPVYILEDLKKKGSNGKLFIFSDEEGNIKCHIK</sequence>
<evidence type="ECO:0000313" key="3">
    <source>
        <dbReference type="Proteomes" id="UP001159427"/>
    </source>
</evidence>
<feature type="compositionally biased region" description="Polar residues" evidence="1">
    <location>
        <begin position="293"/>
        <end position="303"/>
    </location>
</feature>
<feature type="region of interest" description="Disordered" evidence="1">
    <location>
        <begin position="265"/>
        <end position="303"/>
    </location>
</feature>
<evidence type="ECO:0000313" key="2">
    <source>
        <dbReference type="EMBL" id="CAH3028196.1"/>
    </source>
</evidence>
<dbReference type="Proteomes" id="UP001159427">
    <property type="component" value="Unassembled WGS sequence"/>
</dbReference>
<feature type="region of interest" description="Disordered" evidence="1">
    <location>
        <begin position="171"/>
        <end position="202"/>
    </location>
</feature>
<keyword evidence="3" id="KW-1185">Reference proteome</keyword>
<feature type="compositionally biased region" description="Polar residues" evidence="1">
    <location>
        <begin position="186"/>
        <end position="202"/>
    </location>
</feature>
<feature type="non-terminal residue" evidence="2">
    <location>
        <position position="645"/>
    </location>
</feature>
<reference evidence="2 3" key="1">
    <citation type="submission" date="2022-05" db="EMBL/GenBank/DDBJ databases">
        <authorList>
            <consortium name="Genoscope - CEA"/>
            <person name="William W."/>
        </authorList>
    </citation>
    <scope>NUCLEOTIDE SEQUENCE [LARGE SCALE GENOMIC DNA]</scope>
</reference>
<comment type="caution">
    <text evidence="2">The sequence shown here is derived from an EMBL/GenBank/DDBJ whole genome shotgun (WGS) entry which is preliminary data.</text>
</comment>
<accession>A0ABN8MI27</accession>
<proteinExistence type="predicted"/>
<name>A0ABN8MI27_9CNID</name>
<evidence type="ECO:0000256" key="1">
    <source>
        <dbReference type="SAM" id="MobiDB-lite"/>
    </source>
</evidence>
<protein>
    <submittedName>
        <fullName evidence="2">Uncharacterized protein</fullName>
    </submittedName>
</protein>
<gene>
    <name evidence="2" type="ORF">PEVE_00033387</name>
</gene>